<evidence type="ECO:0000259" key="17">
    <source>
        <dbReference type="SMART" id="SM00865"/>
    </source>
</evidence>
<dbReference type="Pfam" id="PF00091">
    <property type="entry name" value="Tubulin"/>
    <property type="match status" value="1"/>
</dbReference>
<dbReference type="InterPro" id="IPR000217">
    <property type="entry name" value="Tubulin"/>
</dbReference>
<feature type="domain" description="Tubulin/FtsZ GTPase" evidence="16">
    <location>
        <begin position="50"/>
        <end position="247"/>
    </location>
</feature>
<evidence type="ECO:0000256" key="14">
    <source>
        <dbReference type="ARBA" id="ARBA00049117"/>
    </source>
</evidence>
<feature type="region of interest" description="Disordered" evidence="15">
    <location>
        <begin position="441"/>
        <end position="464"/>
    </location>
</feature>
<evidence type="ECO:0000256" key="4">
    <source>
        <dbReference type="ARBA" id="ARBA00011747"/>
    </source>
</evidence>
<dbReference type="AlphaFoldDB" id="A0A2A3EUC7"/>
<dbReference type="PANTHER" id="PTHR11588">
    <property type="entry name" value="TUBULIN"/>
    <property type="match status" value="1"/>
</dbReference>
<protein>
    <submittedName>
        <fullName evidence="18">Tubulin alpha chain</fullName>
    </submittedName>
</protein>
<sequence length="593" mass="66270">MDGSGEILTIFIGQAGTQLANACWELFCLEHGVSPNGCLRQGYYPTDPTMCAFFSESQVRKLTPRTMIIDLEPSVIDEIKTGDYKQLFSPDSLITGKQDASNNYARGYYTIGREAIPLVLSRISKMWEACSKPVGFIVFRSISGGTGSGFASLLLQQLSADYPKTITLDFVIYPSPNISAVIVEPYNALFSTHSSLDHVDCSFLVDNEALYNICASNLDVNDPTFTNLNRLLAQITSSVTASMRFESAVNVSLQELQTNLVPYPRIHFSLTTYAPLISPRRGLYAEITTQRITNDCFVPSNQMLSIDPRIGAYTSCCLLYRGDVSANDVNRTIASLKGAKSIRFVTWSPTGFKVGINYQPTTTVPGGDLAKSNRTVVMISNNTAMRHRWSMLTRKYDLMYQKRAFFHHYIGEGMEEDFFKEAREDMMTLINDYKEIEKGEEESVIARDKKESREDKRTASGRLAGTNGYNTSDRVILTFTVTFGTDIQTIDKESRTFRSEPVDTCMFHTIEQAYNKIRPCCIRMLIGGAVSYVAGKQAVRTVYWRTASNGRLLKTAKTCMFQGPPKPAPSSTSAFEGQSHMDPIPKDIFNHRN</sequence>
<dbReference type="Gene3D" id="3.30.1330.20">
    <property type="entry name" value="Tubulin/FtsZ, C-terminal domain"/>
    <property type="match status" value="1"/>
</dbReference>
<evidence type="ECO:0000256" key="7">
    <source>
        <dbReference type="ARBA" id="ARBA00022723"/>
    </source>
</evidence>
<comment type="subunit">
    <text evidence="4">Dimer of alpha and beta chains. A typical microtubule is a hollow water-filled tube with an outer diameter of 25 nm and an inner diameter of 15 nM. Alpha-beta heterodimers associate head-to-tail to form protofilaments running lengthwise along the microtubule wall with the beta-tubulin subunit facing the microtubule plus end conferring a structural polarity. Microtubules usually have 13 protofilaments but different protofilament numbers can be found in some organisms and specialized cells.</text>
</comment>
<dbReference type="GO" id="GO:0046872">
    <property type="term" value="F:metal ion binding"/>
    <property type="evidence" value="ECO:0007669"/>
    <property type="project" value="UniProtKB-KW"/>
</dbReference>
<keyword evidence="10" id="KW-0460">Magnesium</keyword>
<feature type="compositionally biased region" description="Basic and acidic residues" evidence="15">
    <location>
        <begin position="583"/>
        <end position="593"/>
    </location>
</feature>
<dbReference type="InterPro" id="IPR037103">
    <property type="entry name" value="Tubulin/FtsZ-like_C"/>
</dbReference>
<comment type="catalytic activity">
    <reaction evidence="14">
        <text>GTP + H2O = GDP + phosphate + H(+)</text>
        <dbReference type="Rhea" id="RHEA:19669"/>
        <dbReference type="ChEBI" id="CHEBI:15377"/>
        <dbReference type="ChEBI" id="CHEBI:15378"/>
        <dbReference type="ChEBI" id="CHEBI:37565"/>
        <dbReference type="ChEBI" id="CHEBI:43474"/>
        <dbReference type="ChEBI" id="CHEBI:58189"/>
    </reaction>
    <physiologicalReaction direction="left-to-right" evidence="14">
        <dbReference type="Rhea" id="RHEA:19670"/>
    </physiologicalReaction>
</comment>
<dbReference type="PRINTS" id="PR01162">
    <property type="entry name" value="ALPHATUBULIN"/>
</dbReference>
<keyword evidence="19" id="KW-1185">Reference proteome</keyword>
<evidence type="ECO:0000256" key="5">
    <source>
        <dbReference type="ARBA" id="ARBA00022490"/>
    </source>
</evidence>
<dbReference type="SMART" id="SM00864">
    <property type="entry name" value="Tubulin"/>
    <property type="match status" value="1"/>
</dbReference>
<keyword evidence="9" id="KW-0378">Hydrolase</keyword>
<dbReference type="SUPFAM" id="SSF52490">
    <property type="entry name" value="Tubulin nucleotide-binding domain-like"/>
    <property type="match status" value="1"/>
</dbReference>
<dbReference type="GO" id="GO:0005200">
    <property type="term" value="F:structural constituent of cytoskeleton"/>
    <property type="evidence" value="ECO:0007669"/>
    <property type="project" value="InterPro"/>
</dbReference>
<keyword evidence="11" id="KW-0342">GTP-binding</keyword>
<dbReference type="PRINTS" id="PR01161">
    <property type="entry name" value="TUBULIN"/>
</dbReference>
<feature type="compositionally biased region" description="Basic and acidic residues" evidence="15">
    <location>
        <begin position="444"/>
        <end position="458"/>
    </location>
</feature>
<gene>
    <name evidence="18" type="ORF">APICC_08478</name>
</gene>
<evidence type="ECO:0000256" key="6">
    <source>
        <dbReference type="ARBA" id="ARBA00022701"/>
    </source>
</evidence>
<dbReference type="SUPFAM" id="SSF55307">
    <property type="entry name" value="Tubulin C-terminal domain-like"/>
    <property type="match status" value="1"/>
</dbReference>
<dbReference type="InterPro" id="IPR036525">
    <property type="entry name" value="Tubulin/FtsZ_GTPase_sf"/>
</dbReference>
<evidence type="ECO:0000256" key="1">
    <source>
        <dbReference type="ARBA" id="ARBA00001946"/>
    </source>
</evidence>
<evidence type="ECO:0000256" key="2">
    <source>
        <dbReference type="ARBA" id="ARBA00004245"/>
    </source>
</evidence>
<dbReference type="FunFam" id="3.40.50.1440:FF:000011">
    <property type="entry name" value="Tubulin alpha chain"/>
    <property type="match status" value="1"/>
</dbReference>
<feature type="region of interest" description="Disordered" evidence="15">
    <location>
        <begin position="563"/>
        <end position="593"/>
    </location>
</feature>
<keyword evidence="6" id="KW-0493">Microtubule</keyword>
<dbReference type="InterPro" id="IPR003008">
    <property type="entry name" value="Tubulin_FtsZ_GTPase"/>
</dbReference>
<dbReference type="CDD" id="cd02186">
    <property type="entry name" value="alpha_tubulin"/>
    <property type="match status" value="1"/>
</dbReference>
<evidence type="ECO:0000256" key="9">
    <source>
        <dbReference type="ARBA" id="ARBA00022801"/>
    </source>
</evidence>
<dbReference type="InterPro" id="IPR008280">
    <property type="entry name" value="Tub_FtsZ_C"/>
</dbReference>
<feature type="domain" description="Tubulin/FtsZ 2-layer sandwich" evidence="17">
    <location>
        <begin position="249"/>
        <end position="394"/>
    </location>
</feature>
<keyword evidence="8" id="KW-0547">Nucleotide-binding</keyword>
<dbReference type="GO" id="GO:0005525">
    <property type="term" value="F:GTP binding"/>
    <property type="evidence" value="ECO:0007669"/>
    <property type="project" value="UniProtKB-KW"/>
</dbReference>
<keyword evidence="7" id="KW-0479">Metal-binding</keyword>
<comment type="similarity">
    <text evidence="3">Belongs to the tubulin family.</text>
</comment>
<evidence type="ECO:0000256" key="8">
    <source>
        <dbReference type="ARBA" id="ARBA00022741"/>
    </source>
</evidence>
<dbReference type="GO" id="GO:0007017">
    <property type="term" value="P:microtubule-based process"/>
    <property type="evidence" value="ECO:0007669"/>
    <property type="project" value="InterPro"/>
</dbReference>
<evidence type="ECO:0000256" key="10">
    <source>
        <dbReference type="ARBA" id="ARBA00022842"/>
    </source>
</evidence>
<keyword evidence="5" id="KW-0963">Cytoplasm</keyword>
<dbReference type="SMART" id="SM00865">
    <property type="entry name" value="Tubulin_C"/>
    <property type="match status" value="1"/>
</dbReference>
<dbReference type="InterPro" id="IPR017975">
    <property type="entry name" value="Tubulin_CS"/>
</dbReference>
<dbReference type="InterPro" id="IPR018316">
    <property type="entry name" value="Tubulin/FtsZ_2-layer-sand-dom"/>
</dbReference>
<name>A0A2A3EUC7_APICC</name>
<keyword evidence="12" id="KW-0206">Cytoskeleton</keyword>
<dbReference type="InterPro" id="IPR002452">
    <property type="entry name" value="Alpha_tubulin"/>
</dbReference>
<evidence type="ECO:0000256" key="3">
    <source>
        <dbReference type="ARBA" id="ARBA00009636"/>
    </source>
</evidence>
<proteinExistence type="inferred from homology"/>
<dbReference type="InterPro" id="IPR023123">
    <property type="entry name" value="Tubulin_C"/>
</dbReference>
<dbReference type="PROSITE" id="PS00227">
    <property type="entry name" value="TUBULIN"/>
    <property type="match status" value="1"/>
</dbReference>
<evidence type="ECO:0000256" key="15">
    <source>
        <dbReference type="SAM" id="MobiDB-lite"/>
    </source>
</evidence>
<comment type="subcellular location">
    <subcellularLocation>
        <location evidence="2">Cytoplasm</location>
        <location evidence="2">Cytoskeleton</location>
    </subcellularLocation>
</comment>
<accession>A0A2A3EUC7</accession>
<dbReference type="STRING" id="94128.A0A2A3EUC7"/>
<dbReference type="Proteomes" id="UP000242457">
    <property type="component" value="Unassembled WGS sequence"/>
</dbReference>
<comment type="function">
    <text evidence="13">Tubulin is the major constituent of microtubules, a cylinder consisting of laterally associated linear protofilaments composed of alpha- and beta-tubulin heterodimers. Microtubules grow by the addition of GTP-tubulin dimers to the microtubule end, where a stabilizing cap forms. Below the cap, tubulin dimers are in GDP-bound state, owing to GTPase activity of alpha-tubulin.</text>
</comment>
<dbReference type="GO" id="GO:0005874">
    <property type="term" value="C:microtubule"/>
    <property type="evidence" value="ECO:0007669"/>
    <property type="project" value="UniProtKB-KW"/>
</dbReference>
<dbReference type="Gene3D" id="1.10.287.600">
    <property type="entry name" value="Helix hairpin bin"/>
    <property type="match status" value="1"/>
</dbReference>
<evidence type="ECO:0000259" key="16">
    <source>
        <dbReference type="SMART" id="SM00864"/>
    </source>
</evidence>
<evidence type="ECO:0000256" key="13">
    <source>
        <dbReference type="ARBA" id="ARBA00034296"/>
    </source>
</evidence>
<dbReference type="EMBL" id="KZ288185">
    <property type="protein sequence ID" value="PBC34882.1"/>
    <property type="molecule type" value="Genomic_DNA"/>
</dbReference>
<dbReference type="Pfam" id="PF03953">
    <property type="entry name" value="Tubulin_C"/>
    <property type="match status" value="1"/>
</dbReference>
<reference evidence="18 19" key="1">
    <citation type="submission" date="2014-07" db="EMBL/GenBank/DDBJ databases">
        <title>Genomic and transcriptomic analysis on Apis cerana provide comprehensive insights into honey bee biology.</title>
        <authorList>
            <person name="Diao Q."/>
            <person name="Sun L."/>
            <person name="Zheng H."/>
            <person name="Zheng H."/>
            <person name="Xu S."/>
            <person name="Wang S."/>
            <person name="Zeng Z."/>
            <person name="Hu F."/>
            <person name="Su S."/>
            <person name="Wu J."/>
        </authorList>
    </citation>
    <scope>NUCLEOTIDE SEQUENCE [LARGE SCALE GENOMIC DNA]</scope>
    <source>
        <tissue evidence="18">Pupae without intestine</tissue>
    </source>
</reference>
<evidence type="ECO:0000313" key="19">
    <source>
        <dbReference type="Proteomes" id="UP000242457"/>
    </source>
</evidence>
<evidence type="ECO:0000256" key="11">
    <source>
        <dbReference type="ARBA" id="ARBA00023134"/>
    </source>
</evidence>
<evidence type="ECO:0000313" key="18">
    <source>
        <dbReference type="EMBL" id="PBC34882.1"/>
    </source>
</evidence>
<comment type="cofactor">
    <cofactor evidence="1">
        <name>Mg(2+)</name>
        <dbReference type="ChEBI" id="CHEBI:18420"/>
    </cofactor>
</comment>
<evidence type="ECO:0000256" key="12">
    <source>
        <dbReference type="ARBA" id="ARBA00023212"/>
    </source>
</evidence>
<dbReference type="Gene3D" id="3.40.50.1440">
    <property type="entry name" value="Tubulin/FtsZ, GTPase domain"/>
    <property type="match status" value="1"/>
</dbReference>
<dbReference type="OrthoDB" id="1844at2759"/>
<organism evidence="18 19">
    <name type="scientific">Apis cerana cerana</name>
    <name type="common">Oriental honeybee</name>
    <dbReference type="NCBI Taxonomy" id="94128"/>
    <lineage>
        <taxon>Eukaryota</taxon>
        <taxon>Metazoa</taxon>
        <taxon>Ecdysozoa</taxon>
        <taxon>Arthropoda</taxon>
        <taxon>Hexapoda</taxon>
        <taxon>Insecta</taxon>
        <taxon>Pterygota</taxon>
        <taxon>Neoptera</taxon>
        <taxon>Endopterygota</taxon>
        <taxon>Hymenoptera</taxon>
        <taxon>Apocrita</taxon>
        <taxon>Aculeata</taxon>
        <taxon>Apoidea</taxon>
        <taxon>Anthophila</taxon>
        <taxon>Apidae</taxon>
        <taxon>Apis</taxon>
    </lineage>
</organism>
<dbReference type="GO" id="GO:0016787">
    <property type="term" value="F:hydrolase activity"/>
    <property type="evidence" value="ECO:0007669"/>
    <property type="project" value="UniProtKB-KW"/>
</dbReference>